<evidence type="ECO:0000256" key="5">
    <source>
        <dbReference type="SAM" id="MobiDB-lite"/>
    </source>
</evidence>
<keyword evidence="3" id="KW-0804">Transcription</keyword>
<dbReference type="PANTHER" id="PTHR30055:SF234">
    <property type="entry name" value="HTH-TYPE TRANSCRIPTIONAL REGULATOR BETI"/>
    <property type="match status" value="1"/>
</dbReference>
<dbReference type="AlphaFoldDB" id="A0A940Y3W5"/>
<dbReference type="PROSITE" id="PS50977">
    <property type="entry name" value="HTH_TETR_2"/>
    <property type="match status" value="1"/>
</dbReference>
<feature type="region of interest" description="Disordered" evidence="5">
    <location>
        <begin position="195"/>
        <end position="218"/>
    </location>
</feature>
<keyword evidence="1" id="KW-0805">Transcription regulation</keyword>
<dbReference type="EMBL" id="JAGPYQ010000001">
    <property type="protein sequence ID" value="MBQ0851970.1"/>
    <property type="molecule type" value="Genomic_DNA"/>
</dbReference>
<name>A0A940Y3W5_9ACTN</name>
<evidence type="ECO:0000256" key="2">
    <source>
        <dbReference type="ARBA" id="ARBA00023125"/>
    </source>
</evidence>
<dbReference type="Gene3D" id="1.10.10.60">
    <property type="entry name" value="Homeodomain-like"/>
    <property type="match status" value="1"/>
</dbReference>
<sequence>MAPPVTRRKRVTRSPEDRRAALVRGAAKVFREKGFEAATVAELAEAGEVAKGTFYLYFDSKDQLLGAIWEEYVDGFLQATRERLEESEDWWPTLDRLLRALVEHAVENAELHRIVYGSANAKALDLCRSSNRRVVDLVGDFVERGARAGAFEACDIRLVCRMLFYAADGLLDDMISRGEDIDPEAVVTAVRELTHRGLGGPPVPSPPAPAAPRPRTGG</sequence>
<dbReference type="InterPro" id="IPR023772">
    <property type="entry name" value="DNA-bd_HTH_TetR-type_CS"/>
</dbReference>
<dbReference type="SUPFAM" id="SSF48498">
    <property type="entry name" value="Tetracyclin repressor-like, C-terminal domain"/>
    <property type="match status" value="1"/>
</dbReference>
<dbReference type="PRINTS" id="PR00455">
    <property type="entry name" value="HTHTETR"/>
</dbReference>
<dbReference type="SUPFAM" id="SSF46689">
    <property type="entry name" value="Homeodomain-like"/>
    <property type="match status" value="1"/>
</dbReference>
<evidence type="ECO:0000256" key="1">
    <source>
        <dbReference type="ARBA" id="ARBA00023015"/>
    </source>
</evidence>
<keyword evidence="2 4" id="KW-0238">DNA-binding</keyword>
<feature type="domain" description="HTH tetR-type" evidence="6">
    <location>
        <begin position="16"/>
        <end position="76"/>
    </location>
</feature>
<organism evidence="7 8">
    <name type="scientific">Streptomyces liliiviolaceus</name>
    <dbReference type="NCBI Taxonomy" id="2823109"/>
    <lineage>
        <taxon>Bacteria</taxon>
        <taxon>Bacillati</taxon>
        <taxon>Actinomycetota</taxon>
        <taxon>Actinomycetes</taxon>
        <taxon>Kitasatosporales</taxon>
        <taxon>Streptomycetaceae</taxon>
        <taxon>Streptomyces</taxon>
    </lineage>
</organism>
<dbReference type="InterPro" id="IPR050109">
    <property type="entry name" value="HTH-type_TetR-like_transc_reg"/>
</dbReference>
<reference evidence="7 8" key="1">
    <citation type="submission" date="2021-04" db="EMBL/GenBank/DDBJ databases">
        <authorList>
            <person name="Tang X."/>
            <person name="Zhou X."/>
            <person name="Chen X."/>
            <person name="Cernava T."/>
            <person name="Zhang C."/>
        </authorList>
    </citation>
    <scope>NUCLEOTIDE SEQUENCE [LARGE SCALE GENOMIC DNA]</scope>
    <source>
        <strain evidence="7 8">BH-SS-21</strain>
    </source>
</reference>
<feature type="compositionally biased region" description="Pro residues" evidence="5">
    <location>
        <begin position="201"/>
        <end position="212"/>
    </location>
</feature>
<keyword evidence="8" id="KW-1185">Reference proteome</keyword>
<dbReference type="PANTHER" id="PTHR30055">
    <property type="entry name" value="HTH-TYPE TRANSCRIPTIONAL REGULATOR RUTR"/>
    <property type="match status" value="1"/>
</dbReference>
<evidence type="ECO:0000256" key="4">
    <source>
        <dbReference type="PROSITE-ProRule" id="PRU00335"/>
    </source>
</evidence>
<dbReference type="InterPro" id="IPR009057">
    <property type="entry name" value="Homeodomain-like_sf"/>
</dbReference>
<dbReference type="InterPro" id="IPR001647">
    <property type="entry name" value="HTH_TetR"/>
</dbReference>
<dbReference type="Pfam" id="PF00440">
    <property type="entry name" value="TetR_N"/>
    <property type="match status" value="1"/>
</dbReference>
<dbReference type="GO" id="GO:0003700">
    <property type="term" value="F:DNA-binding transcription factor activity"/>
    <property type="evidence" value="ECO:0007669"/>
    <property type="project" value="TreeGrafter"/>
</dbReference>
<dbReference type="PROSITE" id="PS01081">
    <property type="entry name" value="HTH_TETR_1"/>
    <property type="match status" value="1"/>
</dbReference>
<comment type="caution">
    <text evidence="7">The sequence shown here is derived from an EMBL/GenBank/DDBJ whole genome shotgun (WGS) entry which is preliminary data.</text>
</comment>
<evidence type="ECO:0000313" key="7">
    <source>
        <dbReference type="EMBL" id="MBQ0851970.1"/>
    </source>
</evidence>
<dbReference type="Proteomes" id="UP000677413">
    <property type="component" value="Unassembled WGS sequence"/>
</dbReference>
<gene>
    <name evidence="7" type="ORF">J8N05_27785</name>
</gene>
<proteinExistence type="predicted"/>
<evidence type="ECO:0000313" key="8">
    <source>
        <dbReference type="Proteomes" id="UP000677413"/>
    </source>
</evidence>
<dbReference type="InterPro" id="IPR036271">
    <property type="entry name" value="Tet_transcr_reg_TetR-rel_C_sf"/>
</dbReference>
<evidence type="ECO:0000256" key="3">
    <source>
        <dbReference type="ARBA" id="ARBA00023163"/>
    </source>
</evidence>
<evidence type="ECO:0000259" key="6">
    <source>
        <dbReference type="PROSITE" id="PS50977"/>
    </source>
</evidence>
<dbReference type="RefSeq" id="WP_210887429.1">
    <property type="nucleotide sequence ID" value="NZ_JAGPYQ010000001.1"/>
</dbReference>
<accession>A0A940Y3W5</accession>
<dbReference type="GO" id="GO:0000976">
    <property type="term" value="F:transcription cis-regulatory region binding"/>
    <property type="evidence" value="ECO:0007669"/>
    <property type="project" value="TreeGrafter"/>
</dbReference>
<feature type="DNA-binding region" description="H-T-H motif" evidence="4">
    <location>
        <begin position="39"/>
        <end position="58"/>
    </location>
</feature>
<dbReference type="Gene3D" id="1.10.357.10">
    <property type="entry name" value="Tetracycline Repressor, domain 2"/>
    <property type="match status" value="1"/>
</dbReference>
<protein>
    <submittedName>
        <fullName evidence="7">TetR/AcrR family transcriptional regulator</fullName>
    </submittedName>
</protein>